<evidence type="ECO:0000256" key="9">
    <source>
        <dbReference type="ARBA" id="ARBA00048721"/>
    </source>
</evidence>
<evidence type="ECO:0000256" key="4">
    <source>
        <dbReference type="ARBA" id="ARBA00022679"/>
    </source>
</evidence>
<evidence type="ECO:0000256" key="3">
    <source>
        <dbReference type="ARBA" id="ARBA00022642"/>
    </source>
</evidence>
<dbReference type="InterPro" id="IPR005248">
    <property type="entry name" value="NadD/NMNAT"/>
</dbReference>
<keyword evidence="6 10" id="KW-0547">Nucleotide-binding</keyword>
<organism evidence="12 13">
    <name type="scientific">Lacicoccus alkaliphilus DSM 16010</name>
    <dbReference type="NCBI Taxonomy" id="1123231"/>
    <lineage>
        <taxon>Bacteria</taxon>
        <taxon>Bacillati</taxon>
        <taxon>Bacillota</taxon>
        <taxon>Bacilli</taxon>
        <taxon>Bacillales</taxon>
        <taxon>Salinicoccaceae</taxon>
        <taxon>Lacicoccus</taxon>
    </lineage>
</organism>
<dbReference type="CDD" id="cd02165">
    <property type="entry name" value="NMNAT"/>
    <property type="match status" value="1"/>
</dbReference>
<evidence type="ECO:0000256" key="1">
    <source>
        <dbReference type="ARBA" id="ARBA00002324"/>
    </source>
</evidence>
<dbReference type="RefSeq" id="WP_072707996.1">
    <property type="nucleotide sequence ID" value="NZ_FRCF01000002.1"/>
</dbReference>
<dbReference type="GO" id="GO:0004515">
    <property type="term" value="F:nicotinate-nucleotide adenylyltransferase activity"/>
    <property type="evidence" value="ECO:0007669"/>
    <property type="project" value="UniProtKB-UniRule"/>
</dbReference>
<sequence>MKTGIFGGTFDPIHIGHIISVLEVKLKFGLDRVIFIPARQSPHKTLKPSDDDDRVEMLRKATAGYEGIGLDTVELQREGRSFTYDTAVYLKEKYPEDELYFLMGTDQYESFESWYRHEDLLEMMKFIVMMRHSDDVDIANPFIRADQLVVEISSTLVRARIGQGLPYRHFLDASVYEYIKENALYETQSST</sequence>
<reference evidence="12 13" key="1">
    <citation type="submission" date="2016-11" db="EMBL/GenBank/DDBJ databases">
        <authorList>
            <person name="Jaros S."/>
            <person name="Januszkiewicz K."/>
            <person name="Wedrychowicz H."/>
        </authorList>
    </citation>
    <scope>NUCLEOTIDE SEQUENCE [LARGE SCALE GENOMIC DNA]</scope>
    <source>
        <strain evidence="12 13">DSM 16010</strain>
    </source>
</reference>
<dbReference type="OrthoDB" id="5295945at2"/>
<keyword evidence="7 10" id="KW-0067">ATP-binding</keyword>
<accession>A0A1M7BNV0</accession>
<comment type="catalytic activity">
    <reaction evidence="9 10">
        <text>nicotinate beta-D-ribonucleotide + ATP + H(+) = deamido-NAD(+) + diphosphate</text>
        <dbReference type="Rhea" id="RHEA:22860"/>
        <dbReference type="ChEBI" id="CHEBI:15378"/>
        <dbReference type="ChEBI" id="CHEBI:30616"/>
        <dbReference type="ChEBI" id="CHEBI:33019"/>
        <dbReference type="ChEBI" id="CHEBI:57502"/>
        <dbReference type="ChEBI" id="CHEBI:58437"/>
        <dbReference type="EC" id="2.7.7.18"/>
    </reaction>
</comment>
<dbReference type="STRING" id="1123231.SAMN02745189_00527"/>
<dbReference type="EMBL" id="FRCF01000002">
    <property type="protein sequence ID" value="SHL56630.1"/>
    <property type="molecule type" value="Genomic_DNA"/>
</dbReference>
<evidence type="ECO:0000256" key="10">
    <source>
        <dbReference type="HAMAP-Rule" id="MF_00244"/>
    </source>
</evidence>
<keyword evidence="5 10" id="KW-0548">Nucleotidyltransferase</keyword>
<evidence type="ECO:0000256" key="8">
    <source>
        <dbReference type="ARBA" id="ARBA00023027"/>
    </source>
</evidence>
<dbReference type="InterPro" id="IPR004821">
    <property type="entry name" value="Cyt_trans-like"/>
</dbReference>
<keyword evidence="8 10" id="KW-0520">NAD</keyword>
<feature type="domain" description="Cytidyltransferase-like" evidence="11">
    <location>
        <begin position="5"/>
        <end position="160"/>
    </location>
</feature>
<evidence type="ECO:0000313" key="12">
    <source>
        <dbReference type="EMBL" id="SHL56630.1"/>
    </source>
</evidence>
<dbReference type="NCBIfam" id="TIGR00482">
    <property type="entry name" value="nicotinate (nicotinamide) nucleotide adenylyltransferase"/>
    <property type="match status" value="1"/>
</dbReference>
<dbReference type="SUPFAM" id="SSF52374">
    <property type="entry name" value="Nucleotidylyl transferase"/>
    <property type="match status" value="1"/>
</dbReference>
<dbReference type="HAMAP" id="MF_00244">
    <property type="entry name" value="NaMN_adenylyltr"/>
    <property type="match status" value="1"/>
</dbReference>
<evidence type="ECO:0000256" key="6">
    <source>
        <dbReference type="ARBA" id="ARBA00022741"/>
    </source>
</evidence>
<dbReference type="Proteomes" id="UP000184206">
    <property type="component" value="Unassembled WGS sequence"/>
</dbReference>
<dbReference type="AlphaFoldDB" id="A0A1M7BNV0"/>
<dbReference type="UniPathway" id="UPA00253">
    <property type="reaction ID" value="UER00332"/>
</dbReference>
<dbReference type="PANTHER" id="PTHR39321">
    <property type="entry name" value="NICOTINATE-NUCLEOTIDE ADENYLYLTRANSFERASE-RELATED"/>
    <property type="match status" value="1"/>
</dbReference>
<dbReference type="InterPro" id="IPR014729">
    <property type="entry name" value="Rossmann-like_a/b/a_fold"/>
</dbReference>
<dbReference type="NCBIfam" id="TIGR00125">
    <property type="entry name" value="cyt_tran_rel"/>
    <property type="match status" value="1"/>
</dbReference>
<evidence type="ECO:0000256" key="5">
    <source>
        <dbReference type="ARBA" id="ARBA00022695"/>
    </source>
</evidence>
<protein>
    <recommendedName>
        <fullName evidence="10">Probable nicotinate-nucleotide adenylyltransferase</fullName>
        <ecNumber evidence="10">2.7.7.18</ecNumber>
    </recommendedName>
    <alternativeName>
        <fullName evidence="10">Deamido-NAD(+) diphosphorylase</fullName>
    </alternativeName>
    <alternativeName>
        <fullName evidence="10">Deamido-NAD(+) pyrophosphorylase</fullName>
    </alternativeName>
    <alternativeName>
        <fullName evidence="10">Nicotinate mononucleotide adenylyltransferase</fullName>
        <shortName evidence="10">NaMN adenylyltransferase</shortName>
    </alternativeName>
</protein>
<dbReference type="Pfam" id="PF01467">
    <property type="entry name" value="CTP_transf_like"/>
    <property type="match status" value="1"/>
</dbReference>
<keyword evidence="4 10" id="KW-0808">Transferase</keyword>
<dbReference type="EC" id="2.7.7.18" evidence="10"/>
<keyword evidence="3 10" id="KW-0662">Pyridine nucleotide biosynthesis</keyword>
<dbReference type="Gene3D" id="3.40.50.620">
    <property type="entry name" value="HUPs"/>
    <property type="match status" value="1"/>
</dbReference>
<dbReference type="NCBIfam" id="NF000840">
    <property type="entry name" value="PRK00071.1-3"/>
    <property type="match status" value="1"/>
</dbReference>
<proteinExistence type="inferred from homology"/>
<evidence type="ECO:0000313" key="13">
    <source>
        <dbReference type="Proteomes" id="UP000184206"/>
    </source>
</evidence>
<gene>
    <name evidence="10" type="primary">nadD</name>
    <name evidence="12" type="ORF">SAMN02745189_00527</name>
</gene>
<comment type="pathway">
    <text evidence="2 10">Cofactor biosynthesis; NAD(+) biosynthesis; deamido-NAD(+) from nicotinate D-ribonucleotide: step 1/1.</text>
</comment>
<evidence type="ECO:0000256" key="7">
    <source>
        <dbReference type="ARBA" id="ARBA00022840"/>
    </source>
</evidence>
<dbReference type="PANTHER" id="PTHR39321:SF3">
    <property type="entry name" value="PHOSPHOPANTETHEINE ADENYLYLTRANSFERASE"/>
    <property type="match status" value="1"/>
</dbReference>
<dbReference type="GO" id="GO:0009435">
    <property type="term" value="P:NAD+ biosynthetic process"/>
    <property type="evidence" value="ECO:0007669"/>
    <property type="project" value="UniProtKB-UniRule"/>
</dbReference>
<evidence type="ECO:0000259" key="11">
    <source>
        <dbReference type="Pfam" id="PF01467"/>
    </source>
</evidence>
<dbReference type="GO" id="GO:0005524">
    <property type="term" value="F:ATP binding"/>
    <property type="evidence" value="ECO:0007669"/>
    <property type="project" value="UniProtKB-KW"/>
</dbReference>
<comment type="similarity">
    <text evidence="10">Belongs to the NadD family.</text>
</comment>
<keyword evidence="13" id="KW-1185">Reference proteome</keyword>
<name>A0A1M7BNV0_9BACL</name>
<comment type="function">
    <text evidence="1 10">Catalyzes the reversible adenylation of nicotinate mononucleotide (NaMN) to nicotinic acid adenine dinucleotide (NaAD).</text>
</comment>
<evidence type="ECO:0000256" key="2">
    <source>
        <dbReference type="ARBA" id="ARBA00005019"/>
    </source>
</evidence>